<evidence type="ECO:0000256" key="1">
    <source>
        <dbReference type="ARBA" id="ARBA00004123"/>
    </source>
</evidence>
<evidence type="ECO:0000256" key="7">
    <source>
        <dbReference type="ARBA" id="ARBA00023306"/>
    </source>
</evidence>
<evidence type="ECO:0000256" key="4">
    <source>
        <dbReference type="ARBA" id="ARBA00022763"/>
    </source>
</evidence>
<feature type="region of interest" description="Disordered" evidence="8">
    <location>
        <begin position="495"/>
        <end position="587"/>
    </location>
</feature>
<comment type="similarity">
    <text evidence="2">Belongs to the rad17/RAD24 family.</text>
</comment>
<dbReference type="InterPro" id="IPR004582">
    <property type="entry name" value="Checkpoint_prot_Rad17_Rad24"/>
</dbReference>
<dbReference type="GO" id="GO:0033314">
    <property type="term" value="P:mitotic DNA replication checkpoint signaling"/>
    <property type="evidence" value="ECO:0007669"/>
    <property type="project" value="TreeGrafter"/>
</dbReference>
<evidence type="ECO:0000256" key="6">
    <source>
        <dbReference type="ARBA" id="ARBA00023242"/>
    </source>
</evidence>
<dbReference type="PANTHER" id="PTHR12172:SF0">
    <property type="entry name" value="CELL CYCLE CHECKPOINT PROTEIN RAD17"/>
    <property type="match status" value="1"/>
</dbReference>
<evidence type="ECO:0000256" key="3">
    <source>
        <dbReference type="ARBA" id="ARBA00022741"/>
    </source>
</evidence>
<dbReference type="GO" id="GO:0000077">
    <property type="term" value="P:DNA damage checkpoint signaling"/>
    <property type="evidence" value="ECO:0007669"/>
    <property type="project" value="TreeGrafter"/>
</dbReference>
<accession>A0A7S3ZPS3</accession>
<keyword evidence="4" id="KW-0227">DNA damage</keyword>
<feature type="compositionally biased region" description="Pro residues" evidence="8">
    <location>
        <begin position="511"/>
        <end position="526"/>
    </location>
</feature>
<reference evidence="10" key="2">
    <citation type="submission" date="2021-11" db="EMBL/GenBank/DDBJ databases">
        <authorList>
            <consortium name="Genoscope - CEA"/>
            <person name="William W."/>
        </authorList>
    </citation>
    <scope>NUCLEOTIDE SEQUENCE</scope>
</reference>
<proteinExistence type="inferred from homology"/>
<dbReference type="PANTHER" id="PTHR12172">
    <property type="entry name" value="CELL CYCLE CHECKPOINT PROTEIN RAD17"/>
    <property type="match status" value="1"/>
</dbReference>
<keyword evidence="3" id="KW-0547">Nucleotide-binding</keyword>
<dbReference type="EMBL" id="CAKKNE010000005">
    <property type="protein sequence ID" value="CAH0376645.1"/>
    <property type="molecule type" value="Genomic_DNA"/>
</dbReference>
<keyword evidence="7" id="KW-0131">Cell cycle</keyword>
<evidence type="ECO:0000256" key="5">
    <source>
        <dbReference type="ARBA" id="ARBA00022840"/>
    </source>
</evidence>
<keyword evidence="5" id="KW-0067">ATP-binding</keyword>
<protein>
    <recommendedName>
        <fullName evidence="12">AAA+ ATPase domain-containing protein</fullName>
    </recommendedName>
</protein>
<evidence type="ECO:0008006" key="12">
    <source>
        <dbReference type="Google" id="ProtNLM"/>
    </source>
</evidence>
<sequence>MPPRKRQKATRLIAWPGRDAAPLHERFAPRTAKDLRVYPKTVERVRAWLRRATGRSPDPGGYSSPRLLILAGPAGVGKSATLDVLCREEQLTPVTYRDSYGLGGDGFGFERRPSDFNEPRYESQLDAWARFVRSARYKPLSDDRPAVFVLDDFPTTEGYDDGTSSSRKAFRSILEEVCRSRDRAPCVLIVTGEISEKSDTSIVAERLVGESVMMSPHSELIEFLPVTEKKLRKLLDEVSEGAAWPRRPTISSDTLDALAVAARGDLRKCLSTLEIALRGGTTDPAATHKSDAGVSDVHAVRRICRGGSAKRDSHGRWVDSNGHEVDPDATVMNSKMGPDAFATFVQFNGASDFQSIEDLSEAWRTLSDAELLSARVYVPGRENDAIYPLQYVASLTGRAILVANRRPTPPSFKPARRPKYYDVRASLKLKTFDRRILDAPPRMAMRLGERSYDVLQDEASDVSDIEDSEDEAPRELLAPQPFDEDAMFEAAAAALDAAEAAERERAAAATPAPPPPVPVAPAPAPPVTFESTAPPQTREERAPPPVSQAPAAAPPERKRKKCLLDTSSDEDEPPAAAREVVDLTADE</sequence>
<dbReference type="Gene3D" id="3.40.50.300">
    <property type="entry name" value="P-loop containing nucleotide triphosphate hydrolases"/>
    <property type="match status" value="1"/>
</dbReference>
<dbReference type="Proteomes" id="UP000789595">
    <property type="component" value="Unassembled WGS sequence"/>
</dbReference>
<dbReference type="GO" id="GO:0005634">
    <property type="term" value="C:nucleus"/>
    <property type="evidence" value="ECO:0007669"/>
    <property type="project" value="UniProtKB-SubCell"/>
</dbReference>
<dbReference type="Pfam" id="PF03215">
    <property type="entry name" value="Rad17"/>
    <property type="match status" value="1"/>
</dbReference>
<name>A0A7S3ZPS3_9STRA</name>
<dbReference type="GO" id="GO:0003689">
    <property type="term" value="F:DNA clamp loader activity"/>
    <property type="evidence" value="ECO:0007669"/>
    <property type="project" value="TreeGrafter"/>
</dbReference>
<dbReference type="SUPFAM" id="SSF52540">
    <property type="entry name" value="P-loop containing nucleoside triphosphate hydrolases"/>
    <property type="match status" value="1"/>
</dbReference>
<comment type="subcellular location">
    <subcellularLocation>
        <location evidence="1">Nucleus</location>
    </subcellularLocation>
</comment>
<evidence type="ECO:0000313" key="9">
    <source>
        <dbReference type="EMBL" id="CAE0690067.1"/>
    </source>
</evidence>
<evidence type="ECO:0000256" key="2">
    <source>
        <dbReference type="ARBA" id="ARBA00006168"/>
    </source>
</evidence>
<keyword evidence="6" id="KW-0539">Nucleus</keyword>
<dbReference type="GO" id="GO:0005524">
    <property type="term" value="F:ATP binding"/>
    <property type="evidence" value="ECO:0007669"/>
    <property type="project" value="UniProtKB-KW"/>
</dbReference>
<evidence type="ECO:0000313" key="11">
    <source>
        <dbReference type="Proteomes" id="UP000789595"/>
    </source>
</evidence>
<keyword evidence="11" id="KW-1185">Reference proteome</keyword>
<dbReference type="GO" id="GO:0006281">
    <property type="term" value="P:DNA repair"/>
    <property type="evidence" value="ECO:0007669"/>
    <property type="project" value="InterPro"/>
</dbReference>
<gene>
    <name evidence="9" type="ORF">PCAL00307_LOCUS5502</name>
    <name evidence="10" type="ORF">PECAL_5P12480</name>
</gene>
<evidence type="ECO:0000256" key="8">
    <source>
        <dbReference type="SAM" id="MobiDB-lite"/>
    </source>
</evidence>
<dbReference type="GO" id="GO:0003682">
    <property type="term" value="F:chromatin binding"/>
    <property type="evidence" value="ECO:0007669"/>
    <property type="project" value="TreeGrafter"/>
</dbReference>
<reference evidence="9" key="1">
    <citation type="submission" date="2021-01" db="EMBL/GenBank/DDBJ databases">
        <authorList>
            <person name="Corre E."/>
            <person name="Pelletier E."/>
            <person name="Niang G."/>
            <person name="Scheremetjew M."/>
            <person name="Finn R."/>
            <person name="Kale V."/>
            <person name="Holt S."/>
            <person name="Cochrane G."/>
            <person name="Meng A."/>
            <person name="Brown T."/>
            <person name="Cohen L."/>
        </authorList>
    </citation>
    <scope>NUCLEOTIDE SEQUENCE</scope>
    <source>
        <strain evidence="9">CCMP1756</strain>
    </source>
</reference>
<dbReference type="AlphaFoldDB" id="A0A7S3ZPS3"/>
<organism evidence="9">
    <name type="scientific">Pelagomonas calceolata</name>
    <dbReference type="NCBI Taxonomy" id="35677"/>
    <lineage>
        <taxon>Eukaryota</taxon>
        <taxon>Sar</taxon>
        <taxon>Stramenopiles</taxon>
        <taxon>Ochrophyta</taxon>
        <taxon>Pelagophyceae</taxon>
        <taxon>Pelagomonadales</taxon>
        <taxon>Pelagomonadaceae</taxon>
        <taxon>Pelagomonas</taxon>
    </lineage>
</organism>
<dbReference type="EMBL" id="HBIW01006599">
    <property type="protein sequence ID" value="CAE0690067.1"/>
    <property type="molecule type" value="Transcribed_RNA"/>
</dbReference>
<dbReference type="OrthoDB" id="10265971at2759"/>
<evidence type="ECO:0000313" key="10">
    <source>
        <dbReference type="EMBL" id="CAH0376645.1"/>
    </source>
</evidence>
<dbReference type="InterPro" id="IPR027417">
    <property type="entry name" value="P-loop_NTPase"/>
</dbReference>